<sequence>MKLKKYYALKYLPHKLSRRDTIYEKKQLDKSRKLYTKKKYYTRKRVDSYPHKVSKHILRARHIYAIENITASKELAKKTGCSIAALRAIEKKGEGAYYSSGSRPNQSAQSWGRARLASTVTGGKAAAVDFHILNKGCNHNTSRAYKMALHAKRKHLHGTRRVPKSRYIKKG</sequence>
<protein>
    <recommendedName>
        <fullName evidence="1">DUF5824 domain-containing protein</fullName>
    </recommendedName>
</protein>
<reference evidence="2" key="1">
    <citation type="journal article" date="2020" name="Nature">
        <title>Giant virus diversity and host interactions through global metagenomics.</title>
        <authorList>
            <person name="Schulz F."/>
            <person name="Roux S."/>
            <person name="Paez-Espino D."/>
            <person name="Jungbluth S."/>
            <person name="Walsh D.A."/>
            <person name="Denef V.J."/>
            <person name="McMahon K.D."/>
            <person name="Konstantinidis K.T."/>
            <person name="Eloe-Fadrosh E.A."/>
            <person name="Kyrpides N.C."/>
            <person name="Woyke T."/>
        </authorList>
    </citation>
    <scope>NUCLEOTIDE SEQUENCE</scope>
    <source>
        <strain evidence="2">GVMAG-M-3300009161-34</strain>
    </source>
</reference>
<proteinExistence type="predicted"/>
<evidence type="ECO:0000259" key="1">
    <source>
        <dbReference type="Pfam" id="PF19141"/>
    </source>
</evidence>
<accession>A0A6C0EVI6</accession>
<dbReference type="AlphaFoldDB" id="A0A6C0EVI6"/>
<dbReference type="InterPro" id="IPR043862">
    <property type="entry name" value="DUF5824"/>
</dbReference>
<feature type="domain" description="DUF5824" evidence="1">
    <location>
        <begin position="23"/>
        <end position="128"/>
    </location>
</feature>
<evidence type="ECO:0000313" key="2">
    <source>
        <dbReference type="EMBL" id="QHT33186.1"/>
    </source>
</evidence>
<dbReference type="EMBL" id="MN738959">
    <property type="protein sequence ID" value="QHT33186.1"/>
    <property type="molecule type" value="Genomic_DNA"/>
</dbReference>
<name>A0A6C0EVI6_9ZZZZ</name>
<organism evidence="2">
    <name type="scientific">viral metagenome</name>
    <dbReference type="NCBI Taxonomy" id="1070528"/>
    <lineage>
        <taxon>unclassified sequences</taxon>
        <taxon>metagenomes</taxon>
        <taxon>organismal metagenomes</taxon>
    </lineage>
</organism>
<dbReference type="Pfam" id="PF19141">
    <property type="entry name" value="DUF5824"/>
    <property type="match status" value="1"/>
</dbReference>